<dbReference type="PANTHER" id="PTHR43861">
    <property type="entry name" value="TRANS-ACONITATE 2-METHYLTRANSFERASE-RELATED"/>
    <property type="match status" value="1"/>
</dbReference>
<dbReference type="EMBL" id="NATQ01000017">
    <property type="protein sequence ID" value="OQX90988.1"/>
    <property type="molecule type" value="Genomic_DNA"/>
</dbReference>
<dbReference type="InterPro" id="IPR041698">
    <property type="entry name" value="Methyltransf_25"/>
</dbReference>
<gene>
    <name evidence="3" type="ORF">B6D57_01440</name>
</gene>
<proteinExistence type="predicted"/>
<dbReference type="CDD" id="cd02440">
    <property type="entry name" value="AdoMet_MTases"/>
    <property type="match status" value="1"/>
</dbReference>
<evidence type="ECO:0000256" key="1">
    <source>
        <dbReference type="ARBA" id="ARBA00022679"/>
    </source>
</evidence>
<dbReference type="Gene3D" id="3.40.50.150">
    <property type="entry name" value="Vaccinia Virus protein VP39"/>
    <property type="match status" value="1"/>
</dbReference>
<reference evidence="4" key="1">
    <citation type="submission" date="2017-03" db="EMBL/GenBank/DDBJ databases">
        <title>Novel pathways for hydrocarbon cycling and metabolic interdependencies in hydrothermal sediment communities.</title>
        <authorList>
            <person name="Dombrowski N."/>
            <person name="Seitz K."/>
            <person name="Teske A."/>
            <person name="Baker B."/>
        </authorList>
    </citation>
    <scope>NUCLEOTIDE SEQUENCE [LARGE SCALE GENOMIC DNA]</scope>
</reference>
<organism evidence="3 4">
    <name type="scientific">Candidatus Coatesbacteria bacterium 4484_99</name>
    <dbReference type="NCBI Taxonomy" id="1970774"/>
    <lineage>
        <taxon>Bacteria</taxon>
        <taxon>Candidatus Coatesiibacteriota</taxon>
    </lineage>
</organism>
<dbReference type="SUPFAM" id="SSF53335">
    <property type="entry name" value="S-adenosyl-L-methionine-dependent methyltransferases"/>
    <property type="match status" value="1"/>
</dbReference>
<feature type="domain" description="Methyltransferase" evidence="2">
    <location>
        <begin position="1"/>
        <end position="97"/>
    </location>
</feature>
<dbReference type="Pfam" id="PF13649">
    <property type="entry name" value="Methyltransf_25"/>
    <property type="match status" value="1"/>
</dbReference>
<evidence type="ECO:0000313" key="4">
    <source>
        <dbReference type="Proteomes" id="UP000192611"/>
    </source>
</evidence>
<comment type="caution">
    <text evidence="3">The sequence shown here is derived from an EMBL/GenBank/DDBJ whole genome shotgun (WGS) entry which is preliminary data.</text>
</comment>
<sequence>MGCGTGRILIPLAEKGYNVVGLDISKSMLNILKSKVDNLPNRVREKIEIVRGDFREFKIDREFSIVFSAYSTLYSATTQEEQLSTIRNAYKHLKEHGVLITAQFNPDIKRIAENARFMTLDFSYQDPNGELIITRTSQTQYYPIEQTLKSIQVYDLKEQRKPLERYNIELNLRYIYPSEMRLMLAHCNFEIVDEFGDYNLSPLKDKSPNMIFVARKRQS</sequence>
<dbReference type="AlphaFoldDB" id="A0A1W9S2C6"/>
<keyword evidence="1" id="KW-0808">Transferase</keyword>
<evidence type="ECO:0000259" key="2">
    <source>
        <dbReference type="Pfam" id="PF13649"/>
    </source>
</evidence>
<dbReference type="Proteomes" id="UP000192611">
    <property type="component" value="Unassembled WGS sequence"/>
</dbReference>
<dbReference type="InterPro" id="IPR029063">
    <property type="entry name" value="SAM-dependent_MTases_sf"/>
</dbReference>
<name>A0A1W9S2C6_9BACT</name>
<dbReference type="Gene3D" id="2.20.25.110">
    <property type="entry name" value="S-adenosyl-L-methionine-dependent methyltransferases"/>
    <property type="match status" value="1"/>
</dbReference>
<accession>A0A1W9S2C6</accession>
<evidence type="ECO:0000313" key="3">
    <source>
        <dbReference type="EMBL" id="OQX90988.1"/>
    </source>
</evidence>
<protein>
    <recommendedName>
        <fullName evidence="2">Methyltransferase domain-containing protein</fullName>
    </recommendedName>
</protein>
<dbReference type="GO" id="GO:0016740">
    <property type="term" value="F:transferase activity"/>
    <property type="evidence" value="ECO:0007669"/>
    <property type="project" value="UniProtKB-KW"/>
</dbReference>